<dbReference type="AlphaFoldDB" id="A0A9P6WT44"/>
<protein>
    <submittedName>
        <fullName evidence="2">Uncharacterized protein</fullName>
    </submittedName>
</protein>
<evidence type="ECO:0000256" key="1">
    <source>
        <dbReference type="SAM" id="MobiDB-lite"/>
    </source>
</evidence>
<feature type="region of interest" description="Disordered" evidence="1">
    <location>
        <begin position="1"/>
        <end position="42"/>
    </location>
</feature>
<feature type="compositionally biased region" description="Basic residues" evidence="1">
    <location>
        <begin position="134"/>
        <end position="148"/>
    </location>
</feature>
<keyword evidence="3" id="KW-1185">Reference proteome</keyword>
<gene>
    <name evidence="2" type="ORF">G6F64_014619</name>
</gene>
<comment type="caution">
    <text evidence="2">The sequence shown here is derived from an EMBL/GenBank/DDBJ whole genome shotgun (WGS) entry which is preliminary data.</text>
</comment>
<dbReference type="EMBL" id="JAANQT010009024">
    <property type="protein sequence ID" value="KAG1278829.1"/>
    <property type="molecule type" value="Genomic_DNA"/>
</dbReference>
<evidence type="ECO:0000313" key="3">
    <source>
        <dbReference type="Proteomes" id="UP000716291"/>
    </source>
</evidence>
<dbReference type="Proteomes" id="UP000716291">
    <property type="component" value="Unassembled WGS sequence"/>
</dbReference>
<organism evidence="2 3">
    <name type="scientific">Rhizopus oryzae</name>
    <name type="common">Mucormycosis agent</name>
    <name type="synonym">Rhizopus arrhizus var. delemar</name>
    <dbReference type="NCBI Taxonomy" id="64495"/>
    <lineage>
        <taxon>Eukaryota</taxon>
        <taxon>Fungi</taxon>
        <taxon>Fungi incertae sedis</taxon>
        <taxon>Mucoromycota</taxon>
        <taxon>Mucoromycotina</taxon>
        <taxon>Mucoromycetes</taxon>
        <taxon>Mucorales</taxon>
        <taxon>Mucorineae</taxon>
        <taxon>Rhizopodaceae</taxon>
        <taxon>Rhizopus</taxon>
    </lineage>
</organism>
<feature type="region of interest" description="Disordered" evidence="1">
    <location>
        <begin position="124"/>
        <end position="148"/>
    </location>
</feature>
<name>A0A9P6WT44_RHIOR</name>
<sequence>MQSGRGHLQAFNRTQHRDRRGAHTVAEEQRGAENAEDADHIGRARPVAQCALGQRHQRHDAALAVVVGAHDDGHVLQRDHDVQRPERQRQHAQHGVMVAVEPVVRRERLLQGVQRAGADVAIHHAQRAHDERRARRGRVRASRMRPGR</sequence>
<accession>A0A9P6WT44</accession>
<proteinExistence type="predicted"/>
<evidence type="ECO:0000313" key="2">
    <source>
        <dbReference type="EMBL" id="KAG1278829.1"/>
    </source>
</evidence>
<reference evidence="2" key="1">
    <citation type="journal article" date="2020" name="Microb. Genom.">
        <title>Genetic diversity of clinical and environmental Mucorales isolates obtained from an investigation of mucormycosis cases among solid organ transplant recipients.</title>
        <authorList>
            <person name="Nguyen M.H."/>
            <person name="Kaul D."/>
            <person name="Muto C."/>
            <person name="Cheng S.J."/>
            <person name="Richter R.A."/>
            <person name="Bruno V.M."/>
            <person name="Liu G."/>
            <person name="Beyhan S."/>
            <person name="Sundermann A.J."/>
            <person name="Mounaud S."/>
            <person name="Pasculle A.W."/>
            <person name="Nierman W.C."/>
            <person name="Driscoll E."/>
            <person name="Cumbie R."/>
            <person name="Clancy C.J."/>
            <person name="Dupont C.L."/>
        </authorList>
    </citation>
    <scope>NUCLEOTIDE SEQUENCE</scope>
    <source>
        <strain evidence="2">GL11</strain>
    </source>
</reference>
<feature type="compositionally biased region" description="Basic and acidic residues" evidence="1">
    <location>
        <begin position="25"/>
        <end position="42"/>
    </location>
</feature>